<feature type="transmembrane region" description="Helical" evidence="5">
    <location>
        <begin position="121"/>
        <end position="140"/>
    </location>
</feature>
<dbReference type="PANTHER" id="PTHR23121:SF9">
    <property type="entry name" value="SODIUM-DEPENDENT GLUCOSE TRANSPORTER 1"/>
    <property type="match status" value="1"/>
</dbReference>
<proteinExistence type="predicted"/>
<keyword evidence="1 5" id="KW-0812">Transmembrane</keyword>
<reference evidence="6" key="1">
    <citation type="submission" date="2021-01" db="EMBL/GenBank/DDBJ databases">
        <authorList>
            <person name="Corre E."/>
            <person name="Pelletier E."/>
            <person name="Niang G."/>
            <person name="Scheremetjew M."/>
            <person name="Finn R."/>
            <person name="Kale V."/>
            <person name="Holt S."/>
            <person name="Cochrane G."/>
            <person name="Meng A."/>
            <person name="Brown T."/>
            <person name="Cohen L."/>
        </authorList>
    </citation>
    <scope>NUCLEOTIDE SEQUENCE</scope>
    <source>
        <strain evidence="6">CCCM811</strain>
    </source>
</reference>
<evidence type="ECO:0000256" key="1">
    <source>
        <dbReference type="ARBA" id="ARBA00022692"/>
    </source>
</evidence>
<feature type="transmembrane region" description="Helical" evidence="5">
    <location>
        <begin position="182"/>
        <end position="201"/>
    </location>
</feature>
<protein>
    <recommendedName>
        <fullName evidence="7">Major facilitator superfamily (MFS) profile domain-containing protein</fullName>
    </recommendedName>
</protein>
<feature type="region of interest" description="Disordered" evidence="4">
    <location>
        <begin position="1"/>
        <end position="24"/>
    </location>
</feature>
<dbReference type="EMBL" id="HBIV01016467">
    <property type="protein sequence ID" value="CAE0660391.1"/>
    <property type="molecule type" value="Transcribed_RNA"/>
</dbReference>
<accession>A0A7S3YS92</accession>
<dbReference type="SUPFAM" id="SSF103473">
    <property type="entry name" value="MFS general substrate transporter"/>
    <property type="match status" value="1"/>
</dbReference>
<evidence type="ECO:0000256" key="3">
    <source>
        <dbReference type="ARBA" id="ARBA00023136"/>
    </source>
</evidence>
<evidence type="ECO:0000256" key="4">
    <source>
        <dbReference type="SAM" id="MobiDB-lite"/>
    </source>
</evidence>
<keyword evidence="3 5" id="KW-0472">Membrane</keyword>
<feature type="transmembrane region" description="Helical" evidence="5">
    <location>
        <begin position="146"/>
        <end position="170"/>
    </location>
</feature>
<dbReference type="Gene3D" id="1.20.1250.20">
    <property type="entry name" value="MFS general substrate transporter like domains"/>
    <property type="match status" value="1"/>
</dbReference>
<evidence type="ECO:0000313" key="6">
    <source>
        <dbReference type="EMBL" id="CAE0660391.1"/>
    </source>
</evidence>
<dbReference type="InterPro" id="IPR036259">
    <property type="entry name" value="MFS_trans_sf"/>
</dbReference>
<evidence type="ECO:0000256" key="2">
    <source>
        <dbReference type="ARBA" id="ARBA00022989"/>
    </source>
</evidence>
<gene>
    <name evidence="6" type="ORF">LGLO00237_LOCUS11974</name>
</gene>
<organism evidence="6">
    <name type="scientific">Lotharella globosa</name>
    <dbReference type="NCBI Taxonomy" id="91324"/>
    <lineage>
        <taxon>Eukaryota</taxon>
        <taxon>Sar</taxon>
        <taxon>Rhizaria</taxon>
        <taxon>Cercozoa</taxon>
        <taxon>Chlorarachniophyceae</taxon>
        <taxon>Lotharella</taxon>
    </lineage>
</organism>
<evidence type="ECO:0000256" key="5">
    <source>
        <dbReference type="SAM" id="Phobius"/>
    </source>
</evidence>
<sequence length="263" mass="28678">MEFYSRGGSPRPSEVPAGNPRLEPLERQAHKSREFLVNGERWTGGGWRTVASIVYCLAQFLVAVPDAVLGPTLTALGHQVSCAEEGEICPAMLEAIGWNRTGAAVSVILAWILSQCINGHYVLAMGFSMVSASFLVAPFSTTPYMVHVSFFFIGLGKGLASLNSTALMVALRQGNPKKLSKWVNLLSIFWGLGSIFTPLLVSLTTLKDFRLSFFTVAVIRQQKTDPCYHPTIHKAAKTTIHRQCRNSAGYDIAEDMCSPSPTP</sequence>
<dbReference type="AlphaFoldDB" id="A0A7S3YS92"/>
<keyword evidence="2 5" id="KW-1133">Transmembrane helix</keyword>
<evidence type="ECO:0008006" key="7">
    <source>
        <dbReference type="Google" id="ProtNLM"/>
    </source>
</evidence>
<dbReference type="PANTHER" id="PTHR23121">
    <property type="entry name" value="SODIUM-DEPENDENT GLUCOSE TRANSPORTER 1"/>
    <property type="match status" value="1"/>
</dbReference>
<name>A0A7S3YS92_9EUKA</name>